<gene>
    <name evidence="3" type="ORF">CH92_21800</name>
</gene>
<protein>
    <submittedName>
        <fullName evidence="3">Transposase</fullName>
    </submittedName>
</protein>
<feature type="domain" description="Transposon Tn7 transposition protein TnsD C-terminal" evidence="2">
    <location>
        <begin position="310"/>
        <end position="439"/>
    </location>
</feature>
<name>W8RGD5_STUST</name>
<sequence>MYFPRLYPDELLYSGIARCRIHLGISSHKTLLNMLFGDTNVAAITDLPTHLVSLANTTGLDTANVIMRHTLFPLYAPFIPEQRRIDLFNAMLSSGRPTIGLAGASTALVKWPEWLRYCPACFSDMAARFGEPYWKRSWQILGVDACLEHGCHLLNSPIAFRRTQRHEFHPASPLFLPHGACTKRVSEESLRLAKAVAQLLALEQVQSPGYGHWTNLYRRLATESGAGRGRQVRVEVIWEKVLEHHRKDWLAANGLLASCEPPPWLVAMFRKHRKAFSALQHVVVWISLRPDQQVGEVILEATTCQTQGADERPRQDLSSDYNQRERNRALWLQAIERYGGAKSARQNDGGARYAWLYRHDKNWLTAANQRICNRLGNHSHMDWQDRDRKLVRQLLKIGQISEEHLSLPRKSRTWFIHQLPHRSSIEHHLKQLPLCRRFLERYAESVDEYQIRRITRAILDDLRMGNASKGWELKRRCGLEGRKISPLANKFIQMVILS</sequence>
<dbReference type="PATRIC" id="fig|316.77.peg.4351"/>
<dbReference type="Proteomes" id="UP000019522">
    <property type="component" value="Chromosome"/>
</dbReference>
<reference evidence="3 4" key="2">
    <citation type="submission" date="2014-03" db="EMBL/GenBank/DDBJ databases">
        <authorList>
            <person name="Baltrus D."/>
            <person name="Dougherty K."/>
        </authorList>
    </citation>
    <scope>NUCLEOTIDE SEQUENCE</scope>
    <source>
        <strain evidence="3 4">28a24</strain>
    </source>
</reference>
<evidence type="ECO:0000313" key="3">
    <source>
        <dbReference type="EMBL" id="AHL77567.1"/>
    </source>
</evidence>
<dbReference type="OrthoDB" id="470139at2"/>
<feature type="domain" description="TniQ" evidence="1">
    <location>
        <begin position="2"/>
        <end position="153"/>
    </location>
</feature>
<reference evidence="4" key="1">
    <citation type="journal article" date="2014" name="Genome Announc.">
        <title>Complete Genome Sequence of the Highly Transformable Pseudomonas stutzeri Strain 28a24.</title>
        <authorList>
            <person name="Smith B.A."/>
            <person name="Dougherty K.M."/>
            <person name="Baltrus D.A."/>
        </authorList>
    </citation>
    <scope>NUCLEOTIDE SEQUENCE [LARGE SCALE GENOMIC DNA]</scope>
    <source>
        <strain evidence="4">28a24</strain>
    </source>
</reference>
<evidence type="ECO:0000259" key="2">
    <source>
        <dbReference type="Pfam" id="PF15978"/>
    </source>
</evidence>
<dbReference type="Pfam" id="PF06527">
    <property type="entry name" value="TniQ"/>
    <property type="match status" value="1"/>
</dbReference>
<dbReference type="AlphaFoldDB" id="W8RGD5"/>
<dbReference type="Pfam" id="PF15978">
    <property type="entry name" value="TnsD"/>
    <property type="match status" value="1"/>
</dbReference>
<organism evidence="3 4">
    <name type="scientific">Stutzerimonas stutzeri</name>
    <name type="common">Pseudomonas stutzeri</name>
    <dbReference type="NCBI Taxonomy" id="316"/>
    <lineage>
        <taxon>Bacteria</taxon>
        <taxon>Pseudomonadati</taxon>
        <taxon>Pseudomonadota</taxon>
        <taxon>Gammaproteobacteria</taxon>
        <taxon>Pseudomonadales</taxon>
        <taxon>Pseudomonadaceae</taxon>
        <taxon>Stutzerimonas</taxon>
    </lineage>
</organism>
<accession>W8RGD5</accession>
<dbReference type="EMBL" id="CP007441">
    <property type="protein sequence ID" value="AHL77567.1"/>
    <property type="molecule type" value="Genomic_DNA"/>
</dbReference>
<evidence type="ECO:0000259" key="1">
    <source>
        <dbReference type="Pfam" id="PF06527"/>
    </source>
</evidence>
<evidence type="ECO:0000313" key="4">
    <source>
        <dbReference type="Proteomes" id="UP000019522"/>
    </source>
</evidence>
<dbReference type="InterPro" id="IPR009492">
    <property type="entry name" value="TniQ"/>
</dbReference>
<dbReference type="RefSeq" id="WP_025243795.1">
    <property type="nucleotide sequence ID" value="NZ_CP007441.1"/>
</dbReference>
<proteinExistence type="predicted"/>
<dbReference type="KEGG" id="pstt:CH92_21800"/>
<dbReference type="InterPro" id="IPR032750">
    <property type="entry name" value="TnsD_C"/>
</dbReference>